<evidence type="ECO:0000256" key="4">
    <source>
        <dbReference type="ARBA" id="ARBA00022884"/>
    </source>
</evidence>
<keyword evidence="1 5" id="KW-0489">Methyltransferase</keyword>
<dbReference type="GO" id="GO:0001510">
    <property type="term" value="P:RNA methylation"/>
    <property type="evidence" value="ECO:0007669"/>
    <property type="project" value="InterPro"/>
</dbReference>
<dbReference type="GO" id="GO:0003723">
    <property type="term" value="F:RNA binding"/>
    <property type="evidence" value="ECO:0007669"/>
    <property type="project" value="UniProtKB-UniRule"/>
</dbReference>
<comment type="similarity">
    <text evidence="5">Belongs to the class I-like SAM-binding methyltransferase superfamily. RsmB/NOP family.</text>
</comment>
<feature type="binding site" evidence="5">
    <location>
        <position position="285"/>
    </location>
    <ligand>
        <name>S-adenosyl-L-methionine</name>
        <dbReference type="ChEBI" id="CHEBI:59789"/>
    </ligand>
</feature>
<feature type="binding site" evidence="5">
    <location>
        <position position="245"/>
    </location>
    <ligand>
        <name>S-adenosyl-L-methionine</name>
        <dbReference type="ChEBI" id="CHEBI:59789"/>
    </ligand>
</feature>
<proteinExistence type="inferred from homology"/>
<dbReference type="AlphaFoldDB" id="A0A1M5IQ01"/>
<dbReference type="InterPro" id="IPR001678">
    <property type="entry name" value="MeTrfase_RsmB-F_NOP2_dom"/>
</dbReference>
<feature type="active site" description="Nucleophile" evidence="5">
    <location>
        <position position="338"/>
    </location>
</feature>
<sequence length="385" mass="41752">MTPAARVQTAIELLEPILDGAPAERVLTSWARRSRFAGSKDRAAIRDLVFDALRLRNSAAQAGSGGTARAIMLGMIRLNGEDVQALFDGSPYGPAPLSDGELPDTEVKACIDLPDWVATELAKDLGDSFAEVEALLKQRAPVILRVNLRKATLPQAKAALAKEGIETKAHPASGTALEVTEGARKIRNSVVYKDGLVELQDAASQAAIDLLPLPEGARVLDYCAGGGGKLLAMAGRFPGTYFAHDAIQSRLRDLPERARRAGVDVTVLQSDVVQSAGPFDLVFCDVPCSGSGTWRRDPDAKWKLTPEALEETCALQAEILSKATDYVTDQGHLVYATCSLLARENEQQIDRFMQDHPNWDLCYQHHWTPLDGCDGFFTACLRRSN</sequence>
<evidence type="ECO:0000256" key="1">
    <source>
        <dbReference type="ARBA" id="ARBA00022603"/>
    </source>
</evidence>
<dbReference type="Gene3D" id="3.40.50.150">
    <property type="entry name" value="Vaccinia Virus protein VP39"/>
    <property type="match status" value="1"/>
</dbReference>
<dbReference type="RefSeq" id="WP_072789732.1">
    <property type="nucleotide sequence ID" value="NZ_FQWM01000001.1"/>
</dbReference>
<feature type="domain" description="SAM-dependent MTase RsmB/NOP-type" evidence="6">
    <location>
        <begin position="132"/>
        <end position="385"/>
    </location>
</feature>
<dbReference type="OrthoDB" id="9810297at2"/>
<keyword evidence="4 5" id="KW-0694">RNA-binding</keyword>
<dbReference type="InterPro" id="IPR023267">
    <property type="entry name" value="RCMT"/>
</dbReference>
<evidence type="ECO:0000256" key="2">
    <source>
        <dbReference type="ARBA" id="ARBA00022679"/>
    </source>
</evidence>
<dbReference type="Proteomes" id="UP000184211">
    <property type="component" value="Unassembled WGS sequence"/>
</dbReference>
<name>A0A1M5IQ01_9RHOB</name>
<evidence type="ECO:0000259" key="6">
    <source>
        <dbReference type="PROSITE" id="PS51686"/>
    </source>
</evidence>
<dbReference type="CDD" id="cd02440">
    <property type="entry name" value="AdoMet_MTases"/>
    <property type="match status" value="1"/>
</dbReference>
<dbReference type="InterPro" id="IPR054728">
    <property type="entry name" value="RsmB-like_ferredoxin"/>
</dbReference>
<protein>
    <submittedName>
        <fullName evidence="7">16S rRNA (Cytosine967-C5)-methyltransferase</fullName>
    </submittedName>
</protein>
<dbReference type="PROSITE" id="PS51686">
    <property type="entry name" value="SAM_MT_RSMB_NOP"/>
    <property type="match status" value="1"/>
</dbReference>
<dbReference type="EMBL" id="FQWM01000001">
    <property type="protein sequence ID" value="SHG30434.1"/>
    <property type="molecule type" value="Genomic_DNA"/>
</dbReference>
<reference evidence="8" key="1">
    <citation type="submission" date="2016-11" db="EMBL/GenBank/DDBJ databases">
        <authorList>
            <person name="Varghese N."/>
            <person name="Submissions S."/>
        </authorList>
    </citation>
    <scope>NUCLEOTIDE SEQUENCE [LARGE SCALE GENOMIC DNA]</scope>
    <source>
        <strain evidence="8">DSM 28223</strain>
    </source>
</reference>
<dbReference type="Pfam" id="PF01189">
    <property type="entry name" value="Methyltr_RsmB-F"/>
    <property type="match status" value="1"/>
</dbReference>
<keyword evidence="8" id="KW-1185">Reference proteome</keyword>
<keyword evidence="3 5" id="KW-0949">S-adenosyl-L-methionine</keyword>
<evidence type="ECO:0000256" key="5">
    <source>
        <dbReference type="PROSITE-ProRule" id="PRU01023"/>
    </source>
</evidence>
<evidence type="ECO:0000313" key="7">
    <source>
        <dbReference type="EMBL" id="SHG30434.1"/>
    </source>
</evidence>
<evidence type="ECO:0000313" key="8">
    <source>
        <dbReference type="Proteomes" id="UP000184211"/>
    </source>
</evidence>
<dbReference type="Gene3D" id="3.30.70.1170">
    <property type="entry name" value="Sun protein, domain 3"/>
    <property type="match status" value="1"/>
</dbReference>
<dbReference type="Pfam" id="PF22458">
    <property type="entry name" value="RsmF-B_ferredox"/>
    <property type="match status" value="1"/>
</dbReference>
<dbReference type="PANTHER" id="PTHR22807:SF53">
    <property type="entry name" value="RIBOSOMAL RNA SMALL SUBUNIT METHYLTRANSFERASE B-RELATED"/>
    <property type="match status" value="1"/>
</dbReference>
<gene>
    <name evidence="7" type="ORF">SAMN04488044_0411</name>
</gene>
<evidence type="ECO:0000256" key="3">
    <source>
        <dbReference type="ARBA" id="ARBA00022691"/>
    </source>
</evidence>
<dbReference type="InterPro" id="IPR029063">
    <property type="entry name" value="SAM-dependent_MTases_sf"/>
</dbReference>
<dbReference type="STRING" id="870908.SAMN04488044_0411"/>
<dbReference type="PRINTS" id="PR02008">
    <property type="entry name" value="RCMTFAMILY"/>
</dbReference>
<accession>A0A1M5IQ01</accession>
<dbReference type="PANTHER" id="PTHR22807">
    <property type="entry name" value="NOP2 YEAST -RELATED NOL1/NOP2/FMU SUN DOMAIN-CONTAINING"/>
    <property type="match status" value="1"/>
</dbReference>
<keyword evidence="2 5" id="KW-0808">Transferase</keyword>
<dbReference type="GO" id="GO:0008173">
    <property type="term" value="F:RNA methyltransferase activity"/>
    <property type="evidence" value="ECO:0007669"/>
    <property type="project" value="InterPro"/>
</dbReference>
<dbReference type="InterPro" id="IPR049560">
    <property type="entry name" value="MeTrfase_RsmB-F_NOP2_cat"/>
</dbReference>
<organism evidence="7 8">
    <name type="scientific">Cognatishimia maritima</name>
    <dbReference type="NCBI Taxonomy" id="870908"/>
    <lineage>
        <taxon>Bacteria</taxon>
        <taxon>Pseudomonadati</taxon>
        <taxon>Pseudomonadota</taxon>
        <taxon>Alphaproteobacteria</taxon>
        <taxon>Rhodobacterales</taxon>
        <taxon>Paracoccaceae</taxon>
        <taxon>Cognatishimia</taxon>
    </lineage>
</organism>
<dbReference type="SUPFAM" id="SSF53335">
    <property type="entry name" value="S-adenosyl-L-methionine-dependent methyltransferases"/>
    <property type="match status" value="1"/>
</dbReference>
<comment type="caution">
    <text evidence="5">Lacks conserved residue(s) required for the propagation of feature annotation.</text>
</comment>